<sequence>MNHYLFRQFFLDDSDEDEIIEELVMETSQRKRRRSIRRNHLKGHERLFLDYFAPTPIYPPTIFRRRFRMKRSLFLRIQSKVEAHDSHFVQKRNSANKLGLSSLQKITAALRMLAYGVSGDLIDEYVRIGETTALESLKKFVTAVIDVFSEEYLRKPNNEDIARLLAHGERRGFPGMLGSIDCMHWKWKNCPSAWKGQYCGHIHEPTIILEAVASYDLWIWHAFFGLPGSNNDINVLERSHVFNEFAEGRAPAVHYSINGHDYTMGYYLADDERDNNEVVDLDYEQIDGVDNPPLQVFHEQSDGFLVYIERHGRIRDREIHFQLQLDLIEHLWQLQGES</sequence>
<protein>
    <recommendedName>
        <fullName evidence="3">Nuclease HARBI1</fullName>
    </recommendedName>
</protein>
<proteinExistence type="predicted"/>
<evidence type="ECO:0000313" key="2">
    <source>
        <dbReference type="Proteomes" id="UP001459277"/>
    </source>
</evidence>
<dbReference type="InterPro" id="IPR006912">
    <property type="entry name" value="Harbinger_derived_prot"/>
</dbReference>
<evidence type="ECO:0008006" key="3">
    <source>
        <dbReference type="Google" id="ProtNLM"/>
    </source>
</evidence>
<keyword evidence="2" id="KW-1185">Reference proteome</keyword>
<dbReference type="AlphaFoldDB" id="A0AAW2CEG6"/>
<gene>
    <name evidence="1" type="ORF">SO802_020633</name>
</gene>
<dbReference type="Proteomes" id="UP001459277">
    <property type="component" value="Unassembled WGS sequence"/>
</dbReference>
<comment type="caution">
    <text evidence="1">The sequence shown here is derived from an EMBL/GenBank/DDBJ whole genome shotgun (WGS) entry which is preliminary data.</text>
</comment>
<dbReference type="PANTHER" id="PTHR47150:SF7">
    <property type="entry name" value="NUCLEASE"/>
    <property type="match status" value="1"/>
</dbReference>
<reference evidence="1 2" key="1">
    <citation type="submission" date="2024-01" db="EMBL/GenBank/DDBJ databases">
        <title>A telomere-to-telomere, gap-free genome of sweet tea (Lithocarpus litseifolius).</title>
        <authorList>
            <person name="Zhou J."/>
        </authorList>
    </citation>
    <scope>NUCLEOTIDE SEQUENCE [LARGE SCALE GENOMIC DNA]</scope>
    <source>
        <strain evidence="1">Zhou-2022a</strain>
        <tissue evidence="1">Leaf</tissue>
    </source>
</reference>
<accession>A0AAW2CEG6</accession>
<name>A0AAW2CEG6_9ROSI</name>
<dbReference type="EMBL" id="JAZDWU010000007">
    <property type="protein sequence ID" value="KAK9995947.1"/>
    <property type="molecule type" value="Genomic_DNA"/>
</dbReference>
<organism evidence="1 2">
    <name type="scientific">Lithocarpus litseifolius</name>
    <dbReference type="NCBI Taxonomy" id="425828"/>
    <lineage>
        <taxon>Eukaryota</taxon>
        <taxon>Viridiplantae</taxon>
        <taxon>Streptophyta</taxon>
        <taxon>Embryophyta</taxon>
        <taxon>Tracheophyta</taxon>
        <taxon>Spermatophyta</taxon>
        <taxon>Magnoliopsida</taxon>
        <taxon>eudicotyledons</taxon>
        <taxon>Gunneridae</taxon>
        <taxon>Pentapetalae</taxon>
        <taxon>rosids</taxon>
        <taxon>fabids</taxon>
        <taxon>Fagales</taxon>
        <taxon>Fagaceae</taxon>
        <taxon>Lithocarpus</taxon>
    </lineage>
</organism>
<evidence type="ECO:0000313" key="1">
    <source>
        <dbReference type="EMBL" id="KAK9995947.1"/>
    </source>
</evidence>
<dbReference type="Pfam" id="PF04827">
    <property type="entry name" value="Plant_tran"/>
    <property type="match status" value="1"/>
</dbReference>
<dbReference type="PANTHER" id="PTHR47150">
    <property type="entry name" value="OS12G0169200 PROTEIN"/>
    <property type="match status" value="1"/>
</dbReference>